<evidence type="ECO:0000313" key="1">
    <source>
        <dbReference type="EMBL" id="CAG8731497.1"/>
    </source>
</evidence>
<accession>A0ACA9Q0M4</accession>
<dbReference type="EMBL" id="CAJVQC010025927">
    <property type="protein sequence ID" value="CAG8731497.1"/>
    <property type="molecule type" value="Genomic_DNA"/>
</dbReference>
<keyword evidence="2" id="KW-1185">Reference proteome</keyword>
<organism evidence="1 2">
    <name type="scientific">Racocetra persica</name>
    <dbReference type="NCBI Taxonomy" id="160502"/>
    <lineage>
        <taxon>Eukaryota</taxon>
        <taxon>Fungi</taxon>
        <taxon>Fungi incertae sedis</taxon>
        <taxon>Mucoromycota</taxon>
        <taxon>Glomeromycotina</taxon>
        <taxon>Glomeromycetes</taxon>
        <taxon>Diversisporales</taxon>
        <taxon>Gigasporaceae</taxon>
        <taxon>Racocetra</taxon>
    </lineage>
</organism>
<comment type="caution">
    <text evidence="1">The sequence shown here is derived from an EMBL/GenBank/DDBJ whole genome shotgun (WGS) entry which is preliminary data.</text>
</comment>
<evidence type="ECO:0000313" key="2">
    <source>
        <dbReference type="Proteomes" id="UP000789920"/>
    </source>
</evidence>
<protein>
    <submittedName>
        <fullName evidence="1">25982_t:CDS:1</fullName>
    </submittedName>
</protein>
<dbReference type="Proteomes" id="UP000789920">
    <property type="component" value="Unassembled WGS sequence"/>
</dbReference>
<name>A0ACA9Q0M4_9GLOM</name>
<sequence>MNICISKESKTLHSWYAYPILYKMTIKEFFDKLIMGKISPECNISVNLFEMIDHIELSQMLEAGTTTIQASSYCEIIESTKAFGLNIHYYLKTSNIITSHLVLCQNVLEILIQTQKKKFLPSSLKYEKLNKKQVLYNDIIE</sequence>
<reference evidence="1" key="1">
    <citation type="submission" date="2021-06" db="EMBL/GenBank/DDBJ databases">
        <authorList>
            <person name="Kallberg Y."/>
            <person name="Tangrot J."/>
            <person name="Rosling A."/>
        </authorList>
    </citation>
    <scope>NUCLEOTIDE SEQUENCE</scope>
    <source>
        <strain evidence="1">MA461A</strain>
    </source>
</reference>
<proteinExistence type="predicted"/>
<gene>
    <name evidence="1" type="ORF">RPERSI_LOCUS12207</name>
</gene>